<dbReference type="AlphaFoldDB" id="A0A1R1YCJ1"/>
<sequence>MGVEEKLESEESKNQEVGSIPVLIDKKARNKKVKKSPNSGNFENVKQKKNKKTKLEGIDTFSEEIKGNLNIVESEKSSYLIENCENGKNEDHFLASLTVEEYKDQSNLDPRNSNMDMINSKDAFSSSSLNFGQDCAFSNEYKNGYSDMCSINNFLNQYSYRNSLTLQGISIDTVNDTVTDTSYRSYYLKEMETDASSNLSSIQHSNQVTQPNKNELFWMSKSNDNLKYS</sequence>
<dbReference type="EMBL" id="LSSN01000326">
    <property type="protein sequence ID" value="OMJ24525.1"/>
    <property type="molecule type" value="Genomic_DNA"/>
</dbReference>
<feature type="region of interest" description="Disordered" evidence="1">
    <location>
        <begin position="1"/>
        <end position="50"/>
    </location>
</feature>
<feature type="compositionally biased region" description="Basic and acidic residues" evidence="1">
    <location>
        <begin position="1"/>
        <end position="14"/>
    </location>
</feature>
<name>A0A1R1YCJ1_9FUNG</name>
<accession>A0A1R1YCJ1</accession>
<dbReference type="Proteomes" id="UP000187283">
    <property type="component" value="Unassembled WGS sequence"/>
</dbReference>
<proteinExistence type="predicted"/>
<gene>
    <name evidence="2" type="ORF">AYI70_g1533</name>
</gene>
<evidence type="ECO:0000313" key="3">
    <source>
        <dbReference type="Proteomes" id="UP000187283"/>
    </source>
</evidence>
<comment type="caution">
    <text evidence="2">The sequence shown here is derived from an EMBL/GenBank/DDBJ whole genome shotgun (WGS) entry which is preliminary data.</text>
</comment>
<organism evidence="2 3">
    <name type="scientific">Smittium culicis</name>
    <dbReference type="NCBI Taxonomy" id="133412"/>
    <lineage>
        <taxon>Eukaryota</taxon>
        <taxon>Fungi</taxon>
        <taxon>Fungi incertae sedis</taxon>
        <taxon>Zoopagomycota</taxon>
        <taxon>Kickxellomycotina</taxon>
        <taxon>Harpellomycetes</taxon>
        <taxon>Harpellales</taxon>
        <taxon>Legeriomycetaceae</taxon>
        <taxon>Smittium</taxon>
    </lineage>
</organism>
<evidence type="ECO:0000256" key="1">
    <source>
        <dbReference type="SAM" id="MobiDB-lite"/>
    </source>
</evidence>
<protein>
    <submittedName>
        <fullName evidence="2">Uncharacterized protein</fullName>
    </submittedName>
</protein>
<reference evidence="2 3" key="1">
    <citation type="submission" date="2017-01" db="EMBL/GenBank/DDBJ databases">
        <authorList>
            <person name="Mah S.A."/>
            <person name="Swanson W.J."/>
            <person name="Moy G.W."/>
            <person name="Vacquier V.D."/>
        </authorList>
    </citation>
    <scope>NUCLEOTIDE SEQUENCE [LARGE SCALE GENOMIC DNA]</scope>
    <source>
        <strain evidence="2 3">GSMNP</strain>
    </source>
</reference>
<evidence type="ECO:0000313" key="2">
    <source>
        <dbReference type="EMBL" id="OMJ24525.1"/>
    </source>
</evidence>
<keyword evidence="3" id="KW-1185">Reference proteome</keyword>